<gene>
    <name evidence="7" type="ORF">METZ01_LOCUS257319</name>
</gene>
<keyword evidence="2" id="KW-1003">Cell membrane</keyword>
<evidence type="ECO:0000313" key="7">
    <source>
        <dbReference type="EMBL" id="SVC04465.1"/>
    </source>
</evidence>
<dbReference type="Pfam" id="PF01810">
    <property type="entry name" value="LysE"/>
    <property type="match status" value="1"/>
</dbReference>
<evidence type="ECO:0000256" key="2">
    <source>
        <dbReference type="ARBA" id="ARBA00022475"/>
    </source>
</evidence>
<dbReference type="EMBL" id="UINC01070368">
    <property type="protein sequence ID" value="SVC04465.1"/>
    <property type="molecule type" value="Genomic_DNA"/>
</dbReference>
<sequence>MLPIDYFLFLQIAFFLTITPGTPRVVIVTYAINYGLKRSVITAIGDVSANTLQMVLIAFGMGTLISVYPDILNYLRWVGI</sequence>
<organism evidence="7">
    <name type="scientific">marine metagenome</name>
    <dbReference type="NCBI Taxonomy" id="408172"/>
    <lineage>
        <taxon>unclassified sequences</taxon>
        <taxon>metagenomes</taxon>
        <taxon>ecological metagenomes</taxon>
    </lineage>
</organism>
<keyword evidence="3 6" id="KW-0812">Transmembrane</keyword>
<evidence type="ECO:0000256" key="5">
    <source>
        <dbReference type="ARBA" id="ARBA00023136"/>
    </source>
</evidence>
<comment type="subcellular location">
    <subcellularLocation>
        <location evidence="1">Cell membrane</location>
        <topology evidence="1">Multi-pass membrane protein</topology>
    </subcellularLocation>
</comment>
<dbReference type="InterPro" id="IPR001123">
    <property type="entry name" value="LeuE-type"/>
</dbReference>
<reference evidence="7" key="1">
    <citation type="submission" date="2018-05" db="EMBL/GenBank/DDBJ databases">
        <authorList>
            <person name="Lanie J.A."/>
            <person name="Ng W.-L."/>
            <person name="Kazmierczak K.M."/>
            <person name="Andrzejewski T.M."/>
            <person name="Davidsen T.M."/>
            <person name="Wayne K.J."/>
            <person name="Tettelin H."/>
            <person name="Glass J.I."/>
            <person name="Rusch D."/>
            <person name="Podicherti R."/>
            <person name="Tsui H.-C.T."/>
            <person name="Winkler M.E."/>
        </authorList>
    </citation>
    <scope>NUCLEOTIDE SEQUENCE</scope>
</reference>
<dbReference type="AlphaFoldDB" id="A0A382IYP1"/>
<evidence type="ECO:0000256" key="4">
    <source>
        <dbReference type="ARBA" id="ARBA00022989"/>
    </source>
</evidence>
<keyword evidence="5 6" id="KW-0472">Membrane</keyword>
<proteinExistence type="predicted"/>
<protein>
    <submittedName>
        <fullName evidence="7">Uncharacterized protein</fullName>
    </submittedName>
</protein>
<feature type="non-terminal residue" evidence="7">
    <location>
        <position position="80"/>
    </location>
</feature>
<name>A0A382IYP1_9ZZZZ</name>
<evidence type="ECO:0000256" key="6">
    <source>
        <dbReference type="SAM" id="Phobius"/>
    </source>
</evidence>
<dbReference type="GO" id="GO:0005886">
    <property type="term" value="C:plasma membrane"/>
    <property type="evidence" value="ECO:0007669"/>
    <property type="project" value="UniProtKB-SubCell"/>
</dbReference>
<evidence type="ECO:0000256" key="1">
    <source>
        <dbReference type="ARBA" id="ARBA00004651"/>
    </source>
</evidence>
<feature type="transmembrane region" description="Helical" evidence="6">
    <location>
        <begin position="44"/>
        <end position="68"/>
    </location>
</feature>
<feature type="transmembrane region" description="Helical" evidence="6">
    <location>
        <begin position="6"/>
        <end position="32"/>
    </location>
</feature>
<accession>A0A382IYP1</accession>
<keyword evidence="4 6" id="KW-1133">Transmembrane helix</keyword>
<dbReference type="GO" id="GO:0006865">
    <property type="term" value="P:amino acid transport"/>
    <property type="evidence" value="ECO:0007669"/>
    <property type="project" value="InterPro"/>
</dbReference>
<evidence type="ECO:0000256" key="3">
    <source>
        <dbReference type="ARBA" id="ARBA00022692"/>
    </source>
</evidence>